<feature type="domain" description="Reverse transcriptase" evidence="1">
    <location>
        <begin position="42"/>
        <end position="139"/>
    </location>
</feature>
<dbReference type="Gene3D" id="3.10.10.10">
    <property type="entry name" value="HIV Type 1 Reverse Transcriptase, subunit A, domain 1"/>
    <property type="match status" value="1"/>
</dbReference>
<dbReference type="InterPro" id="IPR043502">
    <property type="entry name" value="DNA/RNA_pol_sf"/>
</dbReference>
<dbReference type="PANTHER" id="PTHR24559:SF444">
    <property type="entry name" value="REVERSE TRANSCRIPTASE DOMAIN-CONTAINING PROTEIN"/>
    <property type="match status" value="1"/>
</dbReference>
<accession>A0AAV6UGV1</accession>
<name>A0AAV6UGV1_9ARAC</name>
<evidence type="ECO:0000313" key="2">
    <source>
        <dbReference type="EMBL" id="KAG8182876.1"/>
    </source>
</evidence>
<dbReference type="InterPro" id="IPR043128">
    <property type="entry name" value="Rev_trsase/Diguanyl_cyclase"/>
</dbReference>
<dbReference type="GO" id="GO:0071897">
    <property type="term" value="P:DNA biosynthetic process"/>
    <property type="evidence" value="ECO:0007669"/>
    <property type="project" value="UniProtKB-ARBA"/>
</dbReference>
<dbReference type="Proteomes" id="UP000827092">
    <property type="component" value="Unassembled WGS sequence"/>
</dbReference>
<dbReference type="PANTHER" id="PTHR24559">
    <property type="entry name" value="TRANSPOSON TY3-I GAG-POL POLYPROTEIN"/>
    <property type="match status" value="1"/>
</dbReference>
<dbReference type="InterPro" id="IPR000477">
    <property type="entry name" value="RT_dom"/>
</dbReference>
<dbReference type="SUPFAM" id="SSF56672">
    <property type="entry name" value="DNA/RNA polymerases"/>
    <property type="match status" value="1"/>
</dbReference>
<dbReference type="EMBL" id="JAFNEN010000443">
    <property type="protein sequence ID" value="KAG8182876.1"/>
    <property type="molecule type" value="Genomic_DNA"/>
</dbReference>
<evidence type="ECO:0000313" key="3">
    <source>
        <dbReference type="Proteomes" id="UP000827092"/>
    </source>
</evidence>
<gene>
    <name evidence="2" type="ORF">JTE90_024619</name>
</gene>
<comment type="caution">
    <text evidence="2">The sequence shown here is derived from an EMBL/GenBank/DDBJ whole genome shotgun (WGS) entry which is preliminary data.</text>
</comment>
<dbReference type="Gene3D" id="3.30.70.270">
    <property type="match status" value="1"/>
</dbReference>
<sequence length="216" mass="24828">MQALEISVVLTTPRRFQKLRQHSPGWGLQALKRLHRARSLPHSAYTGFFERSARQKHFLKLDIVRAYFHIPVHPDHIQKTAICTPFGLFEFPFLNFGLCGAAQTFQRFMNEILGNLDFCYVYLDDILIFSSSEEEHKKINLPDCKKAIFCDLSTGTARPYIPKQFREHVFATLHNVSHSGARSTSKLVRTRSTFDMMASKCNTEEWSGSSFPPVND</sequence>
<protein>
    <recommendedName>
        <fullName evidence="1">Reverse transcriptase domain-containing protein</fullName>
    </recommendedName>
</protein>
<evidence type="ECO:0000259" key="1">
    <source>
        <dbReference type="Pfam" id="PF00078"/>
    </source>
</evidence>
<dbReference type="InterPro" id="IPR053134">
    <property type="entry name" value="RNA-dir_DNA_polymerase"/>
</dbReference>
<dbReference type="AlphaFoldDB" id="A0AAV6UGV1"/>
<dbReference type="Pfam" id="PF00078">
    <property type="entry name" value="RVT_1"/>
    <property type="match status" value="1"/>
</dbReference>
<dbReference type="CDD" id="cd01647">
    <property type="entry name" value="RT_LTR"/>
    <property type="match status" value="1"/>
</dbReference>
<reference evidence="2 3" key="1">
    <citation type="journal article" date="2022" name="Nat. Ecol. Evol.">
        <title>A masculinizing supergene underlies an exaggerated male reproductive morph in a spider.</title>
        <authorList>
            <person name="Hendrickx F."/>
            <person name="De Corte Z."/>
            <person name="Sonet G."/>
            <person name="Van Belleghem S.M."/>
            <person name="Kostlbacher S."/>
            <person name="Vangestel C."/>
        </authorList>
    </citation>
    <scope>NUCLEOTIDE SEQUENCE [LARGE SCALE GENOMIC DNA]</scope>
    <source>
        <strain evidence="2">W744_W776</strain>
    </source>
</reference>
<proteinExistence type="predicted"/>
<organism evidence="2 3">
    <name type="scientific">Oedothorax gibbosus</name>
    <dbReference type="NCBI Taxonomy" id="931172"/>
    <lineage>
        <taxon>Eukaryota</taxon>
        <taxon>Metazoa</taxon>
        <taxon>Ecdysozoa</taxon>
        <taxon>Arthropoda</taxon>
        <taxon>Chelicerata</taxon>
        <taxon>Arachnida</taxon>
        <taxon>Araneae</taxon>
        <taxon>Araneomorphae</taxon>
        <taxon>Entelegynae</taxon>
        <taxon>Araneoidea</taxon>
        <taxon>Linyphiidae</taxon>
        <taxon>Erigoninae</taxon>
        <taxon>Oedothorax</taxon>
    </lineage>
</organism>
<keyword evidence="3" id="KW-1185">Reference proteome</keyword>